<comment type="caution">
    <text evidence="1">The sequence shown here is derived from an EMBL/GenBank/DDBJ whole genome shotgun (WGS) entry which is preliminary data.</text>
</comment>
<keyword evidence="2" id="KW-1185">Reference proteome</keyword>
<dbReference type="InterPro" id="IPR016186">
    <property type="entry name" value="C-type_lectin-like/link_sf"/>
</dbReference>
<sequence>MIEQEGEDPYNNEIDVFLEDIPYEVYTTELADQDHQDRIRNYTDPEEILKSHRDKRHIIEDTRRFDTNGCPPFFKKWRNKCYLFSNFLYQWGGAREACVKSGGDLVSIETIQEDIFVYNSLREMKENEPSGWWIGGRISVRRNQQVLVWQPTNETMQYTRWYHTGHPKENIPCVMMWRRFPNYEWGTLPCNAYLGLVCEKEMNY</sequence>
<dbReference type="Proteomes" id="UP000749559">
    <property type="component" value="Unassembled WGS sequence"/>
</dbReference>
<dbReference type="Gene3D" id="3.10.100.10">
    <property type="entry name" value="Mannose-Binding Protein A, subunit A"/>
    <property type="match status" value="1"/>
</dbReference>
<dbReference type="OrthoDB" id="6051775at2759"/>
<dbReference type="PROSITE" id="PS50041">
    <property type="entry name" value="C_TYPE_LECTIN_2"/>
    <property type="match status" value="1"/>
</dbReference>
<dbReference type="InterPro" id="IPR001304">
    <property type="entry name" value="C-type_lectin-like"/>
</dbReference>
<protein>
    <submittedName>
        <fullName evidence="1">Uncharacterized protein</fullName>
    </submittedName>
</protein>
<dbReference type="PANTHER" id="PTHR22803">
    <property type="entry name" value="MANNOSE, PHOSPHOLIPASE, LECTIN RECEPTOR RELATED"/>
    <property type="match status" value="1"/>
</dbReference>
<reference evidence="1" key="1">
    <citation type="submission" date="2022-03" db="EMBL/GenBank/DDBJ databases">
        <authorList>
            <person name="Martin C."/>
        </authorList>
    </citation>
    <scope>NUCLEOTIDE SEQUENCE</scope>
</reference>
<dbReference type="SUPFAM" id="SSF56436">
    <property type="entry name" value="C-type lectin-like"/>
    <property type="match status" value="1"/>
</dbReference>
<dbReference type="Pfam" id="PF00059">
    <property type="entry name" value="Lectin_C"/>
    <property type="match status" value="1"/>
</dbReference>
<dbReference type="SMART" id="SM00034">
    <property type="entry name" value="CLECT"/>
    <property type="match status" value="1"/>
</dbReference>
<evidence type="ECO:0000313" key="2">
    <source>
        <dbReference type="Proteomes" id="UP000749559"/>
    </source>
</evidence>
<gene>
    <name evidence="1" type="ORF">OFUS_LOCUS13573</name>
</gene>
<dbReference type="InterPro" id="IPR016187">
    <property type="entry name" value="CTDL_fold"/>
</dbReference>
<evidence type="ECO:0000313" key="1">
    <source>
        <dbReference type="EMBL" id="CAH1787959.1"/>
    </source>
</evidence>
<organism evidence="1 2">
    <name type="scientific">Owenia fusiformis</name>
    <name type="common">Polychaete worm</name>
    <dbReference type="NCBI Taxonomy" id="6347"/>
    <lineage>
        <taxon>Eukaryota</taxon>
        <taxon>Metazoa</taxon>
        <taxon>Spiralia</taxon>
        <taxon>Lophotrochozoa</taxon>
        <taxon>Annelida</taxon>
        <taxon>Polychaeta</taxon>
        <taxon>Sedentaria</taxon>
        <taxon>Canalipalpata</taxon>
        <taxon>Sabellida</taxon>
        <taxon>Oweniida</taxon>
        <taxon>Oweniidae</taxon>
        <taxon>Owenia</taxon>
    </lineage>
</organism>
<dbReference type="InterPro" id="IPR050111">
    <property type="entry name" value="C-type_lectin/snaclec_domain"/>
</dbReference>
<proteinExistence type="predicted"/>
<dbReference type="EMBL" id="CAIIXF020000007">
    <property type="protein sequence ID" value="CAH1787959.1"/>
    <property type="molecule type" value="Genomic_DNA"/>
</dbReference>
<name>A0A8J1TYG6_OWEFU</name>
<dbReference type="AlphaFoldDB" id="A0A8J1TYG6"/>
<dbReference type="CDD" id="cd00037">
    <property type="entry name" value="CLECT"/>
    <property type="match status" value="1"/>
</dbReference>
<accession>A0A8J1TYG6</accession>